<name>A0AAV9XVG3_9CRYT</name>
<dbReference type="SUPFAM" id="SSF63411">
    <property type="entry name" value="LuxS/MPP-like metallohydrolase"/>
    <property type="match status" value="1"/>
</dbReference>
<accession>A0AAV9XVG3</accession>
<protein>
    <submittedName>
        <fullName evidence="1">Insulinase-like peptidase</fullName>
    </submittedName>
</protein>
<dbReference type="AlphaFoldDB" id="A0AAV9XVG3"/>
<evidence type="ECO:0000313" key="2">
    <source>
        <dbReference type="Proteomes" id="UP001311799"/>
    </source>
</evidence>
<organism evidence="1 2">
    <name type="scientific">Cryptosporidium xiaoi</name>
    <dbReference type="NCBI Taxonomy" id="659607"/>
    <lineage>
        <taxon>Eukaryota</taxon>
        <taxon>Sar</taxon>
        <taxon>Alveolata</taxon>
        <taxon>Apicomplexa</taxon>
        <taxon>Conoidasida</taxon>
        <taxon>Coccidia</taxon>
        <taxon>Eucoccidiorida</taxon>
        <taxon>Eimeriorina</taxon>
        <taxon>Cryptosporidiidae</taxon>
        <taxon>Cryptosporidium</taxon>
    </lineage>
</organism>
<dbReference type="InterPro" id="IPR011249">
    <property type="entry name" value="Metalloenz_LuxS/M16"/>
</dbReference>
<keyword evidence="2" id="KW-1185">Reference proteome</keyword>
<dbReference type="GO" id="GO:0046872">
    <property type="term" value="F:metal ion binding"/>
    <property type="evidence" value="ECO:0007669"/>
    <property type="project" value="InterPro"/>
</dbReference>
<sequence>MTIYNSNSEHNSDLLDFVSSEKALRGHNLTDLKVLENVNREFSSIFPDSSGLKSSYSGEELKLPSNNFRDYKYFELENGIRVVLLLDIFDLEMSVGIQYPVFLLKNCIELGGRRLFSNVVVKGMKEYFQKNALTKIYTVNESNISIILSSLDDKHKILTSVSRMFEDFDIPIDKFLLAYNNTLNEYLKINETQHYRITSKLMEVAHEGSYLKDSCTTYPDNWLDVNKDMYELSQLRKRIINYVRKNMSSNLLTLVFTVPDCLVCTQNMILNTLVSMKNLNIMYPDIFDHSKYISPFSPDNIIGMKLMLPSPFPIKQFLFCFYIGERLESNISDIEEALTYLFTIGRNSLSDILKRMNIARSLSVKMFLSEKSPILAFSIDSIEGTEANPAKLLAVLRRVIYSFAESPLLERYIRNYSNSRRARYNVILSSSSSDHVTQTLFKLLNKLPKDDLISIYNPERLINSVETVLSYSTFENFFMVESYSVDLEEIENKTISIESINTEFWNAIEPNSIPSFTVEEPNDEEFIPKLFENPIKFDTCNTNITEIDFEWEEGSLLNKFNDRISFSVVQGFQRQSSLLFFRFHLLQQEQFSIKSILFKCFIAFVMNIFLKPYKDILDYSSLNLSISCGLDHSVDMELGYDSLSVSSKLHSEVFPNVLNLTSSFFNNATSLDSKLFSEFMKDYKLSVESDYRDPTGIKYARSIVNSMLNTSFPSYPKYIEIIENATFEDYLDYCNSILSFNKLKGLLSGNIDYTNSKAKLSNFINSLNFGDFSDLNDPLSYNLPVLMICPGTVDNRHFLLKKRQVNENSPFNLVLASVILEKSLKNLLFLRIIEISLLKYYNTKSLDEITLGFDWVIRSHYIQLDITSSSRAKPNQVGKVPISEFTTELLNDVLDITTFFDIKLTNFLFKTRRVLTIKSIDDQSRFDALYYSHMLKRRPYFHTEFIVEFENLKPEDATNFSRDVKNSLIYLVIIGSKEQINMNIERETPEFILTDGYPNVQ</sequence>
<gene>
    <name evidence="1" type="ORF">RS030_91494</name>
</gene>
<proteinExistence type="predicted"/>
<reference evidence="1 2" key="1">
    <citation type="submission" date="2023-10" db="EMBL/GenBank/DDBJ databases">
        <title>Comparative genomics analysis reveals potential genetic determinants of host preference in Cryptosporidium xiaoi.</title>
        <authorList>
            <person name="Xiao L."/>
            <person name="Li J."/>
        </authorList>
    </citation>
    <scope>NUCLEOTIDE SEQUENCE [LARGE SCALE GENOMIC DNA]</scope>
    <source>
        <strain evidence="1 2">52996</strain>
    </source>
</reference>
<dbReference type="EMBL" id="JAWDEY010000037">
    <property type="protein sequence ID" value="KAK6587555.1"/>
    <property type="molecule type" value="Genomic_DNA"/>
</dbReference>
<evidence type="ECO:0000313" key="1">
    <source>
        <dbReference type="EMBL" id="KAK6587555.1"/>
    </source>
</evidence>
<dbReference type="Gene3D" id="3.30.830.10">
    <property type="entry name" value="Metalloenzyme, LuxS/M16 peptidase-like"/>
    <property type="match status" value="1"/>
</dbReference>
<dbReference type="Proteomes" id="UP001311799">
    <property type="component" value="Unassembled WGS sequence"/>
</dbReference>
<comment type="caution">
    <text evidence="1">The sequence shown here is derived from an EMBL/GenBank/DDBJ whole genome shotgun (WGS) entry which is preliminary data.</text>
</comment>